<gene>
    <name evidence="2" type="ORF">ASZ90_011842</name>
</gene>
<name>A0A0W8FC72_9ZZZZ</name>
<comment type="caution">
    <text evidence="2">The sequence shown here is derived from an EMBL/GenBank/DDBJ whole genome shotgun (WGS) entry which is preliminary data.</text>
</comment>
<accession>A0A0W8FC72</accession>
<dbReference type="Gene3D" id="3.40.50.1980">
    <property type="entry name" value="Nitrogenase molybdenum iron protein domain"/>
    <property type="match status" value="2"/>
</dbReference>
<dbReference type="AlphaFoldDB" id="A0A0W8FC72"/>
<feature type="domain" description="Fe/B12 periplasmic-binding" evidence="1">
    <location>
        <begin position="42"/>
        <end position="305"/>
    </location>
</feature>
<dbReference type="Pfam" id="PF01497">
    <property type="entry name" value="Peripla_BP_2"/>
    <property type="match status" value="1"/>
</dbReference>
<reference evidence="2" key="1">
    <citation type="journal article" date="2015" name="Proc. Natl. Acad. Sci. U.S.A.">
        <title>Networks of energetic and metabolic interactions define dynamics in microbial communities.</title>
        <authorList>
            <person name="Embree M."/>
            <person name="Liu J.K."/>
            <person name="Al-Bassam M.M."/>
            <person name="Zengler K."/>
        </authorList>
    </citation>
    <scope>NUCLEOTIDE SEQUENCE</scope>
</reference>
<dbReference type="InterPro" id="IPR050902">
    <property type="entry name" value="ABC_Transporter_SBP"/>
</dbReference>
<proteinExistence type="predicted"/>
<dbReference type="InterPro" id="IPR002491">
    <property type="entry name" value="ABC_transptr_periplasmic_BD"/>
</dbReference>
<dbReference type="EMBL" id="LNQE01001380">
    <property type="protein sequence ID" value="KUG18459.1"/>
    <property type="molecule type" value="Genomic_DNA"/>
</dbReference>
<dbReference type="SUPFAM" id="SSF53807">
    <property type="entry name" value="Helical backbone' metal receptor"/>
    <property type="match status" value="1"/>
</dbReference>
<dbReference type="PROSITE" id="PS50983">
    <property type="entry name" value="FE_B12_PBP"/>
    <property type="match status" value="1"/>
</dbReference>
<evidence type="ECO:0000259" key="1">
    <source>
        <dbReference type="PROSITE" id="PS50983"/>
    </source>
</evidence>
<protein>
    <submittedName>
        <fullName evidence="2">Vitamin b12 abc transporter, b12-binding component btuf</fullName>
    </submittedName>
</protein>
<organism evidence="2">
    <name type="scientific">hydrocarbon metagenome</name>
    <dbReference type="NCBI Taxonomy" id="938273"/>
    <lineage>
        <taxon>unclassified sequences</taxon>
        <taxon>metagenomes</taxon>
        <taxon>ecological metagenomes</taxon>
    </lineage>
</organism>
<evidence type="ECO:0000313" key="2">
    <source>
        <dbReference type="EMBL" id="KUG18459.1"/>
    </source>
</evidence>
<dbReference type="PANTHER" id="PTHR30535">
    <property type="entry name" value="VITAMIN B12-BINDING PROTEIN"/>
    <property type="match status" value="1"/>
</dbReference>
<sequence length="333" mass="37045">MRKKALQILISLLLLISVCCGETVTLIDFTGHQVELSAPVTKTVSLSAAASEILWALDEGKSMVGRSTSSNFPPMIESLTVAGKHSNSPDLELIMELEPELVIADTMLSEEDRKVLEEDGIAVVVERFIDPNRTLLVIENLGRALGKEERASELAGQLKGYHDLIKERISGTNSEERPTVFFEWLGKPYHSASNGTSYDNFIDFAGGVNIAANESVDYPDVSPEWVIEKDPDVILHILGSSKDYTEEELEQWRDEIISRPELQNSRAVKEGRVYVLSGTVATGVRSAIGELYLAKWFYPELFEDIDPGVEHEKLIQEFYNMKLEGGYAYPSDA</sequence>
<dbReference type="PANTHER" id="PTHR30535:SF34">
    <property type="entry name" value="MOLYBDATE-BINDING PROTEIN MOLA"/>
    <property type="match status" value="1"/>
</dbReference>